<comment type="caution">
    <text evidence="2">The sequence shown here is derived from an EMBL/GenBank/DDBJ whole genome shotgun (WGS) entry which is preliminary data.</text>
</comment>
<keyword evidence="3" id="KW-1185">Reference proteome</keyword>
<dbReference type="SUPFAM" id="SSF52047">
    <property type="entry name" value="RNI-like"/>
    <property type="match status" value="1"/>
</dbReference>
<proteinExistence type="predicted"/>
<evidence type="ECO:0000313" key="3">
    <source>
        <dbReference type="Proteomes" id="UP001373714"/>
    </source>
</evidence>
<gene>
    <name evidence="2" type="ORF">TWF730_002609</name>
</gene>
<evidence type="ECO:0008006" key="4">
    <source>
        <dbReference type="Google" id="ProtNLM"/>
    </source>
</evidence>
<evidence type="ECO:0000313" key="2">
    <source>
        <dbReference type="EMBL" id="KAK6338546.1"/>
    </source>
</evidence>
<dbReference type="AlphaFoldDB" id="A0AAV9UDE6"/>
<organism evidence="2 3">
    <name type="scientific">Orbilia blumenaviensis</name>
    <dbReference type="NCBI Taxonomy" id="1796055"/>
    <lineage>
        <taxon>Eukaryota</taxon>
        <taxon>Fungi</taxon>
        <taxon>Dikarya</taxon>
        <taxon>Ascomycota</taxon>
        <taxon>Pezizomycotina</taxon>
        <taxon>Orbiliomycetes</taxon>
        <taxon>Orbiliales</taxon>
        <taxon>Orbiliaceae</taxon>
        <taxon>Orbilia</taxon>
    </lineage>
</organism>
<accession>A0AAV9UDE6</accession>
<evidence type="ECO:0000256" key="1">
    <source>
        <dbReference type="SAM" id="MobiDB-lite"/>
    </source>
</evidence>
<reference evidence="2 3" key="1">
    <citation type="submission" date="2019-10" db="EMBL/GenBank/DDBJ databases">
        <authorList>
            <person name="Palmer J.M."/>
        </authorList>
    </citation>
    <scope>NUCLEOTIDE SEQUENCE [LARGE SCALE GENOMIC DNA]</scope>
    <source>
        <strain evidence="2 3">TWF730</strain>
    </source>
</reference>
<name>A0AAV9UDE6_9PEZI</name>
<feature type="region of interest" description="Disordered" evidence="1">
    <location>
        <begin position="468"/>
        <end position="487"/>
    </location>
</feature>
<feature type="compositionally biased region" description="Acidic residues" evidence="1">
    <location>
        <begin position="469"/>
        <end position="482"/>
    </location>
</feature>
<sequence length="530" mass="61247">MASLAALPPEIFYHTAEIADIKDSLLNLRLTCKVLNAKLRSMHFDQLYHTQRIIFTPLFLKRLIAISQNPSAPHLRARHLAIDVKTPCVSKIEKMQKFDNTSFGLELRPVGAEEEEAFKTMECLAYDHTTSVRDISNGRYPLPVELLASVLSVFPHLKSISFYRVRHSSSGFSPFEFDLIYPGLGFRPGKYPSRKLQRIAQEWMEWSMPSEFSKLWWCLFRALQLIGPSGIQTVTIDETVRRVVSVSFTEGLELLNREIASRENSRSVLDLRRLDITPHASHFEEADSGSLCRWLGSIGTQLTYLRLDFNYTDRFMLPISLKLPNLKGLEIEPGVLNFDNFMTFLGNLTAPLQTLILTAVSFPGWKKGVYFDLIQYVRQQFDKLRLFLLDLSGMRIYFQIVTFFLTGGWKPQYLYNFHIEEPPHSIGFQENLAAPLDPAYKTDEFWNSIRELESTDYGSTFALKYGDTDNPEFDDEDHDSDSDFSPYDGYEKTDYIDGVGWYHQEDLVFDTDDELEYRSDYESDQDLEQI</sequence>
<dbReference type="Proteomes" id="UP001373714">
    <property type="component" value="Unassembled WGS sequence"/>
</dbReference>
<dbReference type="EMBL" id="JAVHNS010000012">
    <property type="protein sequence ID" value="KAK6338546.1"/>
    <property type="molecule type" value="Genomic_DNA"/>
</dbReference>
<protein>
    <recommendedName>
        <fullName evidence="4">F-box domain-containing protein</fullName>
    </recommendedName>
</protein>